<dbReference type="Pfam" id="PF02583">
    <property type="entry name" value="Trns_repr_metal"/>
    <property type="match status" value="1"/>
</dbReference>
<dbReference type="GO" id="GO:0003677">
    <property type="term" value="F:DNA binding"/>
    <property type="evidence" value="ECO:0007669"/>
    <property type="project" value="InterPro"/>
</dbReference>
<dbReference type="GO" id="GO:0045892">
    <property type="term" value="P:negative regulation of DNA-templated transcription"/>
    <property type="evidence" value="ECO:0007669"/>
    <property type="project" value="UniProtKB-ARBA"/>
</dbReference>
<organism evidence="2 3">
    <name type="scientific">Novosphingobium barchaimii LL02</name>
    <dbReference type="NCBI Taxonomy" id="1114963"/>
    <lineage>
        <taxon>Bacteria</taxon>
        <taxon>Pseudomonadati</taxon>
        <taxon>Pseudomonadota</taxon>
        <taxon>Alphaproteobacteria</taxon>
        <taxon>Sphingomonadales</taxon>
        <taxon>Sphingomonadaceae</taxon>
        <taxon>Novosphingobium</taxon>
    </lineage>
</organism>
<evidence type="ECO:0000313" key="3">
    <source>
        <dbReference type="Proteomes" id="UP000052268"/>
    </source>
</evidence>
<dbReference type="PANTHER" id="PTHR33677">
    <property type="entry name" value="TRANSCRIPTIONAL REPRESSOR FRMR-RELATED"/>
    <property type="match status" value="1"/>
</dbReference>
<protein>
    <submittedName>
        <fullName evidence="2">Transcriptional regulator</fullName>
    </submittedName>
</protein>
<accession>A0A0J8A6S6</accession>
<dbReference type="PATRIC" id="fig|1114963.3.peg.4610"/>
<dbReference type="RefSeq" id="WP_059153350.1">
    <property type="nucleotide sequence ID" value="NZ_KQ130459.1"/>
</dbReference>
<comment type="similarity">
    <text evidence="1">Belongs to the FrmR/RcnR family.</text>
</comment>
<dbReference type="Proteomes" id="UP000052268">
    <property type="component" value="Unassembled WGS sequence"/>
</dbReference>
<gene>
    <name evidence="2" type="ORF">V474_04855</name>
</gene>
<dbReference type="PANTHER" id="PTHR33677:SF5">
    <property type="entry name" value="TRANSCRIPTIONAL REPRESSOR FRMR"/>
    <property type="match status" value="1"/>
</dbReference>
<sequence>MSHLNENSQPLIMRVRRMIGQLQAVERALVGGEDCAKTLLLSAAVRGAINGFIDELIADHLRTHVAASELTQEERDEGMQAVITAIRRYAK</sequence>
<proteinExistence type="inferred from homology"/>
<dbReference type="InterPro" id="IPR003735">
    <property type="entry name" value="Metal_Tscrpt_repr"/>
</dbReference>
<dbReference type="OrthoDB" id="9806052at2"/>
<dbReference type="InterPro" id="IPR038390">
    <property type="entry name" value="Metal_Tscrpt_repr_sf"/>
</dbReference>
<reference evidence="2 3" key="1">
    <citation type="journal article" date="2015" name="G3 (Bethesda)">
        <title>Insights into Ongoing Evolution of the Hexachlorocyclohexane Catabolic Pathway from Comparative Genomics of Ten Sphingomonadaceae Strains.</title>
        <authorList>
            <person name="Pearce S.L."/>
            <person name="Oakeshott J.G."/>
            <person name="Pandey G."/>
        </authorList>
    </citation>
    <scope>NUCLEOTIDE SEQUENCE [LARGE SCALE GENOMIC DNA]</scope>
    <source>
        <strain evidence="2 3">LL02</strain>
    </source>
</reference>
<dbReference type="CDD" id="cd10153">
    <property type="entry name" value="RcnR-FrmR-like_DUF156"/>
    <property type="match status" value="1"/>
</dbReference>
<dbReference type="EMBL" id="JACU01000013">
    <property type="protein sequence ID" value="KMS51090.1"/>
    <property type="molecule type" value="Genomic_DNA"/>
</dbReference>
<dbReference type="GO" id="GO:0046872">
    <property type="term" value="F:metal ion binding"/>
    <property type="evidence" value="ECO:0007669"/>
    <property type="project" value="InterPro"/>
</dbReference>
<dbReference type="Gene3D" id="1.20.58.1000">
    <property type="entry name" value="Metal-sensitive repressor, helix protomer"/>
    <property type="match status" value="1"/>
</dbReference>
<comment type="caution">
    <text evidence="2">The sequence shown here is derived from an EMBL/GenBank/DDBJ whole genome shotgun (WGS) entry which is preliminary data.</text>
</comment>
<dbReference type="AlphaFoldDB" id="A0A0J8A6S6"/>
<name>A0A0J8A6S6_9SPHN</name>
<evidence type="ECO:0000256" key="1">
    <source>
        <dbReference type="ARBA" id="ARBA00005260"/>
    </source>
</evidence>
<evidence type="ECO:0000313" key="2">
    <source>
        <dbReference type="EMBL" id="KMS51090.1"/>
    </source>
</evidence>
<keyword evidence="3" id="KW-1185">Reference proteome</keyword>